<organism evidence="1 2">
    <name type="scientific">Zalaria obscura</name>
    <dbReference type="NCBI Taxonomy" id="2024903"/>
    <lineage>
        <taxon>Eukaryota</taxon>
        <taxon>Fungi</taxon>
        <taxon>Dikarya</taxon>
        <taxon>Ascomycota</taxon>
        <taxon>Pezizomycotina</taxon>
        <taxon>Dothideomycetes</taxon>
        <taxon>Dothideomycetidae</taxon>
        <taxon>Dothideales</taxon>
        <taxon>Zalariaceae</taxon>
        <taxon>Zalaria</taxon>
    </lineage>
</organism>
<proteinExistence type="predicted"/>
<protein>
    <submittedName>
        <fullName evidence="1">Uncharacterized protein</fullName>
    </submittedName>
</protein>
<name>A0ACC3SFI5_9PEZI</name>
<sequence>MSKDTLAELIQIDAHETKQTTPRRPSRQDVANSLLNKKSYQYVPTYLGHHLPVPLYPHQPTNNSQRITPSPSPTPPSQPPPTTPPPSPPTPKSHYPTSQTCPHTPPPKSPVSKIQTSPATAPAPPPASAVPHTPTSPRSPYPPPAPSTPRPARDVLDIDRAVLGLGGLPQHPDHGLGDGGQRRRAEDARATVVELCAPLREVQDEVCREPPVEEDVVDHERVGHRLCLNLPIPTPIPFPFACTRCCCCCRCCCFGIDLSPPHRLDKVLLHSHLLRINRQFPRPGVKRIAAELAGHKPSYSRRDGRIDQVPLQRDRFRGHGADEGVLAVECGD</sequence>
<keyword evidence="2" id="KW-1185">Reference proteome</keyword>
<dbReference type="EMBL" id="JAMKPW020000012">
    <property type="protein sequence ID" value="KAK8212794.1"/>
    <property type="molecule type" value="Genomic_DNA"/>
</dbReference>
<evidence type="ECO:0000313" key="2">
    <source>
        <dbReference type="Proteomes" id="UP001320706"/>
    </source>
</evidence>
<comment type="caution">
    <text evidence="1">The sequence shown here is derived from an EMBL/GenBank/DDBJ whole genome shotgun (WGS) entry which is preliminary data.</text>
</comment>
<evidence type="ECO:0000313" key="1">
    <source>
        <dbReference type="EMBL" id="KAK8212794.1"/>
    </source>
</evidence>
<dbReference type="Proteomes" id="UP001320706">
    <property type="component" value="Unassembled WGS sequence"/>
</dbReference>
<gene>
    <name evidence="1" type="ORF">M8818_002959</name>
</gene>
<accession>A0ACC3SFI5</accession>
<reference evidence="1" key="1">
    <citation type="submission" date="2024-02" db="EMBL/GenBank/DDBJ databases">
        <title>Metagenome Assembled Genome of Zalaria obscura JY119.</title>
        <authorList>
            <person name="Vighnesh L."/>
            <person name="Jagadeeshwari U."/>
            <person name="Venkata Ramana C."/>
            <person name="Sasikala C."/>
        </authorList>
    </citation>
    <scope>NUCLEOTIDE SEQUENCE</scope>
    <source>
        <strain evidence="1">JY119</strain>
    </source>
</reference>